<comment type="caution">
    <text evidence="10">The sequence shown here is derived from an EMBL/GenBank/DDBJ whole genome shotgun (WGS) entry which is preliminary data.</text>
</comment>
<dbReference type="GO" id="GO:0051301">
    <property type="term" value="P:cell division"/>
    <property type="evidence" value="ECO:0007669"/>
    <property type="project" value="UniProtKB-UniRule"/>
</dbReference>
<dbReference type="InterPro" id="IPR018630">
    <property type="entry name" value="Zwilch"/>
</dbReference>
<keyword evidence="4 9" id="KW-0132">Cell division</keyword>
<proteinExistence type="inferred from homology"/>
<dbReference type="OrthoDB" id="5556307at2759"/>
<dbReference type="GO" id="GO:1990423">
    <property type="term" value="C:RZZ complex"/>
    <property type="evidence" value="ECO:0007669"/>
    <property type="project" value="UniProtKB-UniRule"/>
</dbReference>
<sequence length="632" mass="70603">MKELPEVKPSEITGVLERLFLSNTKTAESVVVEGEHLILSREACPEILLLANKQKPEIILVQKFTEHIRRLMSVDDPGMLNNKSHSKVIRTPTKEKSSGDDLDVTGSPLRCPFMVDDTSTSLPFTVSLCATGQEKEIMKGALVHPISATSLYKVHQMTSFSIFIASRLVASRVNLALCKISVEKDDCTPLWVVCDGKDPQGTFFIGLHRVGDLVSRTLVTSAGPYVGCEELPSLDHLKIHHTSTFPTKMVESTVTATYDILSGEDSERSSIRLTCAWKRPLTLLTPPAPNASTEANIVIVPSDQRSAADAQELSVLRGFVAGLSTGEVAWFVREGDKTVAEQIEDVFASVREKGQRQKKDEEASADCDKKVEEKFFSRRQNMDFIDLLWMVLMKCESYQELKESLEFIFKAVVMGQVRPQIHVRNNTQVGNLVRSLMRGQADLPELTGLMPLNMLIEMGIEKIKKDYINIFQAGDLATGEQLSWFVGYTDCMEDSVMQLEKLHVALQVVVLLHTYLNLPSSALVQFTAQALNQLKEGLSSPYSFSFKLSTFTVHQLLNSLKPSMWELVLHSTHSTLEKTLVCHVSHRPLIQMPNAHNDLEESAADCDKEEPEGFEERHFCTFITTVTDKILT</sequence>
<keyword evidence="11" id="KW-1185">Reference proteome</keyword>
<comment type="similarity">
    <text evidence="2 9">Belongs to the ZWILCH family.</text>
</comment>
<keyword evidence="6 9" id="KW-0995">Kinetochore</keyword>
<dbReference type="PANTHER" id="PTHR15995:SF1">
    <property type="entry name" value="PROTEIN ZWILCH HOMOLOG"/>
    <property type="match status" value="1"/>
</dbReference>
<comment type="subcellular location">
    <subcellularLocation>
        <location evidence="1 9">Chromosome</location>
        <location evidence="1 9">Centromere</location>
        <location evidence="1 9">Kinetochore</location>
    </subcellularLocation>
</comment>
<dbReference type="GO" id="GO:0034501">
    <property type="term" value="P:protein localization to kinetochore"/>
    <property type="evidence" value="ECO:0007669"/>
    <property type="project" value="UniProtKB-UniRule"/>
</dbReference>
<reference evidence="10 11" key="1">
    <citation type="submission" date="2018-04" db="EMBL/GenBank/DDBJ databases">
        <authorList>
            <person name="Zhang X."/>
            <person name="Yuan J."/>
            <person name="Li F."/>
            <person name="Xiang J."/>
        </authorList>
    </citation>
    <scope>NUCLEOTIDE SEQUENCE [LARGE SCALE GENOMIC DNA]</scope>
    <source>
        <tissue evidence="10">Muscle</tissue>
    </source>
</reference>
<evidence type="ECO:0000256" key="4">
    <source>
        <dbReference type="ARBA" id="ARBA00022618"/>
    </source>
</evidence>
<dbReference type="Pfam" id="PF09817">
    <property type="entry name" value="Zwilch"/>
    <property type="match status" value="1"/>
</dbReference>
<evidence type="ECO:0000256" key="3">
    <source>
        <dbReference type="ARBA" id="ARBA00022454"/>
    </source>
</evidence>
<comment type="subunit">
    <text evidence="9">Component of the RZZ complex.</text>
</comment>
<evidence type="ECO:0000256" key="2">
    <source>
        <dbReference type="ARBA" id="ARBA00009062"/>
    </source>
</evidence>
<dbReference type="PANTHER" id="PTHR15995">
    <property type="entry name" value="PROTEIN ZWILCH HOMOLOG"/>
    <property type="match status" value="1"/>
</dbReference>
<protein>
    <recommendedName>
        <fullName evidence="9">Protein zwilch</fullName>
    </recommendedName>
</protein>
<organism evidence="10 11">
    <name type="scientific">Penaeus vannamei</name>
    <name type="common">Whiteleg shrimp</name>
    <name type="synonym">Litopenaeus vannamei</name>
    <dbReference type="NCBI Taxonomy" id="6689"/>
    <lineage>
        <taxon>Eukaryota</taxon>
        <taxon>Metazoa</taxon>
        <taxon>Ecdysozoa</taxon>
        <taxon>Arthropoda</taxon>
        <taxon>Crustacea</taxon>
        <taxon>Multicrustacea</taxon>
        <taxon>Malacostraca</taxon>
        <taxon>Eumalacostraca</taxon>
        <taxon>Eucarida</taxon>
        <taxon>Decapoda</taxon>
        <taxon>Dendrobranchiata</taxon>
        <taxon>Penaeoidea</taxon>
        <taxon>Penaeidae</taxon>
        <taxon>Penaeus</taxon>
    </lineage>
</organism>
<keyword evidence="5 9" id="KW-0498">Mitosis</keyword>
<comment type="function">
    <text evidence="9">Essential component of the mitotic checkpoint, which prevents cells from prematurely exiting mitosis. Required for the assembly of the dynein-dynactin and MAD1-MAD2 complexes onto kinetochores. Its function related to the spindle assembly machinery is proposed to depend on its association in the mitotic RZZ complex.</text>
</comment>
<keyword evidence="7 9" id="KW-0131">Cell cycle</keyword>
<gene>
    <name evidence="10" type="ORF">C7M84_007680</name>
</gene>
<evidence type="ECO:0000256" key="9">
    <source>
        <dbReference type="RuleBase" id="RU369076"/>
    </source>
</evidence>
<dbReference type="STRING" id="6689.A0A3R7ME10"/>
<keyword evidence="8 9" id="KW-0137">Centromere</keyword>
<evidence type="ECO:0000313" key="11">
    <source>
        <dbReference type="Proteomes" id="UP000283509"/>
    </source>
</evidence>
<dbReference type="Gene3D" id="1.20.58.730">
    <property type="match status" value="1"/>
</dbReference>
<accession>A0A3R7ME10</accession>
<evidence type="ECO:0000256" key="6">
    <source>
        <dbReference type="ARBA" id="ARBA00022838"/>
    </source>
</evidence>
<dbReference type="Gene3D" id="1.10.287.1880">
    <property type="match status" value="1"/>
</dbReference>
<evidence type="ECO:0000256" key="7">
    <source>
        <dbReference type="ARBA" id="ARBA00023306"/>
    </source>
</evidence>
<evidence type="ECO:0000313" key="10">
    <source>
        <dbReference type="EMBL" id="ROT73851.1"/>
    </source>
</evidence>
<dbReference type="AlphaFoldDB" id="A0A3R7ME10"/>
<evidence type="ECO:0000256" key="8">
    <source>
        <dbReference type="ARBA" id="ARBA00023328"/>
    </source>
</evidence>
<name>A0A3R7ME10_PENVA</name>
<dbReference type="GO" id="GO:0007094">
    <property type="term" value="P:mitotic spindle assembly checkpoint signaling"/>
    <property type="evidence" value="ECO:0007669"/>
    <property type="project" value="UniProtKB-UniRule"/>
</dbReference>
<dbReference type="EMBL" id="QCYY01001979">
    <property type="protein sequence ID" value="ROT73851.1"/>
    <property type="molecule type" value="Genomic_DNA"/>
</dbReference>
<evidence type="ECO:0000256" key="5">
    <source>
        <dbReference type="ARBA" id="ARBA00022776"/>
    </source>
</evidence>
<keyword evidence="3 9" id="KW-0158">Chromosome</keyword>
<reference evidence="10 11" key="2">
    <citation type="submission" date="2019-01" db="EMBL/GenBank/DDBJ databases">
        <title>The decoding of complex shrimp genome reveals the adaptation for benthos swimmer, frequently molting mechanism and breeding impact on genome.</title>
        <authorList>
            <person name="Sun Y."/>
            <person name="Gao Y."/>
            <person name="Yu Y."/>
        </authorList>
    </citation>
    <scope>NUCLEOTIDE SEQUENCE [LARGE SCALE GENOMIC DNA]</scope>
    <source>
        <tissue evidence="10">Muscle</tissue>
    </source>
</reference>
<evidence type="ECO:0000256" key="1">
    <source>
        <dbReference type="ARBA" id="ARBA00004629"/>
    </source>
</evidence>
<dbReference type="Proteomes" id="UP000283509">
    <property type="component" value="Unassembled WGS sequence"/>
</dbReference>